<name>A0A371B445_9BRAD</name>
<keyword evidence="3" id="KW-1185">Reference proteome</keyword>
<dbReference type="Pfam" id="PF15887">
    <property type="entry name" value="Peptidase_Mx"/>
    <property type="match status" value="1"/>
</dbReference>
<evidence type="ECO:0000313" key="3">
    <source>
        <dbReference type="Proteomes" id="UP000263993"/>
    </source>
</evidence>
<dbReference type="PIRSF" id="PIRSF012641">
    <property type="entry name" value="UCP012641"/>
    <property type="match status" value="1"/>
</dbReference>
<evidence type="ECO:0000259" key="1">
    <source>
        <dbReference type="Pfam" id="PF10005"/>
    </source>
</evidence>
<dbReference type="OrthoDB" id="256753at2"/>
<dbReference type="Proteomes" id="UP000263993">
    <property type="component" value="Unassembled WGS sequence"/>
</dbReference>
<dbReference type="RefSeq" id="WP_115518404.1">
    <property type="nucleotide sequence ID" value="NZ_QRGO01000002.1"/>
</dbReference>
<dbReference type="Gene3D" id="3.40.390.70">
    <property type="match status" value="1"/>
</dbReference>
<accession>A0A371B445</accession>
<dbReference type="AlphaFoldDB" id="A0A371B445"/>
<feature type="domain" description="Zinc-ribbon" evidence="1">
    <location>
        <begin position="3"/>
        <end position="94"/>
    </location>
</feature>
<proteinExistence type="predicted"/>
<protein>
    <recommendedName>
        <fullName evidence="1">Zinc-ribbon domain-containing protein</fullName>
    </recommendedName>
</protein>
<reference evidence="3" key="1">
    <citation type="submission" date="2018-08" db="EMBL/GenBank/DDBJ databases">
        <authorList>
            <person name="Kim S.-J."/>
            <person name="Jung G.-Y."/>
        </authorList>
    </citation>
    <scope>NUCLEOTIDE SEQUENCE [LARGE SCALE GENOMIC DNA]</scope>
    <source>
        <strain evidence="3">GY_H</strain>
    </source>
</reference>
<comment type="caution">
    <text evidence="2">The sequence shown here is derived from an EMBL/GenBank/DDBJ whole genome shotgun (WGS) entry which is preliminary data.</text>
</comment>
<evidence type="ECO:0000313" key="2">
    <source>
        <dbReference type="EMBL" id="RDV02282.1"/>
    </source>
</evidence>
<dbReference type="InterPro" id="IPR031321">
    <property type="entry name" value="UCP012641"/>
</dbReference>
<dbReference type="InterPro" id="IPR011201">
    <property type="entry name" value="Zinc-ribbon_6_bact"/>
</dbReference>
<organism evidence="2 3">
    <name type="scientific">Undibacter mobilis</name>
    <dbReference type="NCBI Taxonomy" id="2292256"/>
    <lineage>
        <taxon>Bacteria</taxon>
        <taxon>Pseudomonadati</taxon>
        <taxon>Pseudomonadota</taxon>
        <taxon>Alphaproteobacteria</taxon>
        <taxon>Hyphomicrobiales</taxon>
        <taxon>Nitrobacteraceae</taxon>
        <taxon>Undibacter</taxon>
    </lineage>
</organism>
<dbReference type="EMBL" id="QRGO01000002">
    <property type="protein sequence ID" value="RDV02282.1"/>
    <property type="molecule type" value="Genomic_DNA"/>
</dbReference>
<sequence length="379" mass="42654">MKLFKCQSCGNIVYFDNVSCEVCGHRLAYRPAQTEMTAIEPLGDNWWKPLNAPEQRRLLCANAEHGVCNWFVPDETTDAYCLACRHNQTIPDLSVPANLPAWQALEMAKHRLFYSLIRLNLPLTTIIDDPVRGLSFEFLADAPQIGGPKVMTGHDSGKITIALAEANDAERERRRVAMGEPYRTLLGHFRHEIGHYYWDVLVRDGGKLDACRAMFGDDSEDYGAALQRYYKDGTPTDWQDNFVSQYASAHPWEDFAETWAHYIHIVDTLEMVVASGMSVKPKVDNTGEFAARVTFDPYRADSIEQIVDAWLPYVFAMNNVNRSMGARDLYPFVLSPGVIRKLGFIHGLVHDRARAGREPSTSLADALIGGLLPWTRKAG</sequence>
<dbReference type="Pfam" id="PF10005">
    <property type="entry name" value="Zn_ribbon_DZR_6"/>
    <property type="match status" value="1"/>
</dbReference>
<gene>
    <name evidence="2" type="ORF">DXH78_16985</name>
</gene>